<organism evidence="3 4">
    <name type="scientific">Hungatella hathewayi</name>
    <dbReference type="NCBI Taxonomy" id="154046"/>
    <lineage>
        <taxon>Bacteria</taxon>
        <taxon>Bacillati</taxon>
        <taxon>Bacillota</taxon>
        <taxon>Clostridia</taxon>
        <taxon>Lachnospirales</taxon>
        <taxon>Lachnospiraceae</taxon>
        <taxon>Hungatella</taxon>
    </lineage>
</organism>
<dbReference type="Pfam" id="PF02775">
    <property type="entry name" value="TPP_enzyme_C"/>
    <property type="match status" value="1"/>
</dbReference>
<dbReference type="RefSeq" id="WP_002599965.1">
    <property type="nucleotide sequence ID" value="NZ_QTJW01000032.1"/>
</dbReference>
<evidence type="ECO:0000256" key="1">
    <source>
        <dbReference type="ARBA" id="ARBA00023002"/>
    </source>
</evidence>
<proteinExistence type="predicted"/>
<reference evidence="3 4" key="1">
    <citation type="submission" date="2018-08" db="EMBL/GenBank/DDBJ databases">
        <title>A genome reference for cultivated species of the human gut microbiota.</title>
        <authorList>
            <person name="Zou Y."/>
            <person name="Xue W."/>
            <person name="Luo G."/>
        </authorList>
    </citation>
    <scope>NUCLEOTIDE SEQUENCE [LARGE SCALE GENOMIC DNA]</scope>
    <source>
        <strain evidence="3 4">AF19-13AC</strain>
    </source>
</reference>
<name>A0A3E3DCD0_9FIRM</name>
<dbReference type="PANTHER" id="PTHR48084">
    <property type="entry name" value="2-OXOGLUTARATE OXIDOREDUCTASE SUBUNIT KORB-RELATED"/>
    <property type="match status" value="1"/>
</dbReference>
<comment type="caution">
    <text evidence="3">The sequence shown here is derived from an EMBL/GenBank/DDBJ whole genome shotgun (WGS) entry which is preliminary data.</text>
</comment>
<evidence type="ECO:0000313" key="4">
    <source>
        <dbReference type="Proteomes" id="UP000261023"/>
    </source>
</evidence>
<dbReference type="GO" id="GO:0045333">
    <property type="term" value="P:cellular respiration"/>
    <property type="evidence" value="ECO:0007669"/>
    <property type="project" value="UniProtKB-ARBA"/>
</dbReference>
<dbReference type="InterPro" id="IPR011766">
    <property type="entry name" value="TPP_enzyme_TPP-bd"/>
</dbReference>
<sequence length="252" mass="27380">MAVKYTKPEMINQQVGWCGGCGHGIIQRLIAECCEELGLVERTVQVVDIACAYWSIDTLNCDGIAGPHGRCAAVATGIKKVRPEANVYVHAGDGCSYVIGLSETCYAAQRNVPITMIVVNNGIFGMTGGQMCLATTLVGDKTVSSKSGRDDRAAGEPFDMLNIISHYPIAYAARGALYDPQHINETKKMIKKGFENQRDKKGFSIIEVLSPCPTNWKMTPVDSMKKLKEENETVFPVKVYVDHTNNGGEANG</sequence>
<dbReference type="OrthoDB" id="9775140at2"/>
<dbReference type="PANTHER" id="PTHR48084:SF3">
    <property type="entry name" value="SUBUNIT OF PYRUVATE:FLAVODOXIN OXIDOREDUCTASE"/>
    <property type="match status" value="1"/>
</dbReference>
<accession>A0A3E3DCD0</accession>
<dbReference type="GO" id="GO:0016625">
    <property type="term" value="F:oxidoreductase activity, acting on the aldehyde or oxo group of donors, iron-sulfur protein as acceptor"/>
    <property type="evidence" value="ECO:0007669"/>
    <property type="project" value="UniProtKB-ARBA"/>
</dbReference>
<keyword evidence="1" id="KW-0560">Oxidoreductase</keyword>
<dbReference type="InterPro" id="IPR029061">
    <property type="entry name" value="THDP-binding"/>
</dbReference>
<dbReference type="EMBL" id="QTJW01000032">
    <property type="protein sequence ID" value="RGD66920.1"/>
    <property type="molecule type" value="Genomic_DNA"/>
</dbReference>
<dbReference type="AlphaFoldDB" id="A0A3E3DCD0"/>
<evidence type="ECO:0000313" key="3">
    <source>
        <dbReference type="EMBL" id="RGD66920.1"/>
    </source>
</evidence>
<dbReference type="Proteomes" id="UP000261023">
    <property type="component" value="Unassembled WGS sequence"/>
</dbReference>
<dbReference type="SUPFAM" id="SSF52518">
    <property type="entry name" value="Thiamin diphosphate-binding fold (THDP-binding)"/>
    <property type="match status" value="1"/>
</dbReference>
<evidence type="ECO:0000259" key="2">
    <source>
        <dbReference type="Pfam" id="PF02775"/>
    </source>
</evidence>
<dbReference type="InterPro" id="IPR051457">
    <property type="entry name" value="2-oxoacid:Fd_oxidoreductase"/>
</dbReference>
<feature type="domain" description="Thiamine pyrophosphate enzyme TPP-binding" evidence="2">
    <location>
        <begin position="60"/>
        <end position="208"/>
    </location>
</feature>
<gene>
    <name evidence="3" type="ORF">DWX31_30000</name>
</gene>
<dbReference type="GO" id="GO:0030976">
    <property type="term" value="F:thiamine pyrophosphate binding"/>
    <property type="evidence" value="ECO:0007669"/>
    <property type="project" value="InterPro"/>
</dbReference>
<protein>
    <submittedName>
        <fullName evidence="3">Keto:oxoacid ferredoxin oxidoreductase</fullName>
    </submittedName>
</protein>
<dbReference type="Gene3D" id="3.40.50.970">
    <property type="match status" value="1"/>
</dbReference>